<dbReference type="PANTHER" id="PTHR11102">
    <property type="entry name" value="SEL-1-LIKE PROTEIN"/>
    <property type="match status" value="1"/>
</dbReference>
<dbReference type="Proteomes" id="UP000266841">
    <property type="component" value="Unassembled WGS sequence"/>
</dbReference>
<dbReference type="Pfam" id="PF08238">
    <property type="entry name" value="Sel1"/>
    <property type="match status" value="2"/>
</dbReference>
<evidence type="ECO:0000256" key="1">
    <source>
        <dbReference type="ARBA" id="ARBA00038101"/>
    </source>
</evidence>
<accession>K0R8G2</accession>
<dbReference type="InterPro" id="IPR011990">
    <property type="entry name" value="TPR-like_helical_dom_sf"/>
</dbReference>
<organism evidence="2 3">
    <name type="scientific">Thalassiosira oceanica</name>
    <name type="common">Marine diatom</name>
    <dbReference type="NCBI Taxonomy" id="159749"/>
    <lineage>
        <taxon>Eukaryota</taxon>
        <taxon>Sar</taxon>
        <taxon>Stramenopiles</taxon>
        <taxon>Ochrophyta</taxon>
        <taxon>Bacillariophyta</taxon>
        <taxon>Coscinodiscophyceae</taxon>
        <taxon>Thalassiosirophycidae</taxon>
        <taxon>Thalassiosirales</taxon>
        <taxon>Thalassiosiraceae</taxon>
        <taxon>Thalassiosira</taxon>
    </lineage>
</organism>
<dbReference type="PANTHER" id="PTHR11102:SF160">
    <property type="entry name" value="ERAD-ASSOCIATED E3 UBIQUITIN-PROTEIN LIGASE COMPONENT HRD3"/>
    <property type="match status" value="1"/>
</dbReference>
<name>K0R8G2_THAOC</name>
<feature type="non-terminal residue" evidence="2">
    <location>
        <position position="1"/>
    </location>
</feature>
<proteinExistence type="inferred from homology"/>
<dbReference type="SMART" id="SM00671">
    <property type="entry name" value="SEL1"/>
    <property type="match status" value="2"/>
</dbReference>
<dbReference type="EMBL" id="AGNL01045838">
    <property type="protein sequence ID" value="EJK48429.1"/>
    <property type="molecule type" value="Genomic_DNA"/>
</dbReference>
<dbReference type="InterPro" id="IPR006597">
    <property type="entry name" value="Sel1-like"/>
</dbReference>
<comment type="similarity">
    <text evidence="1">Belongs to the sel-1 family.</text>
</comment>
<gene>
    <name evidence="2" type="ORF">THAOC_32772</name>
</gene>
<evidence type="ECO:0008006" key="4">
    <source>
        <dbReference type="Google" id="ProtNLM"/>
    </source>
</evidence>
<dbReference type="InterPro" id="IPR050767">
    <property type="entry name" value="Sel1_AlgK"/>
</dbReference>
<evidence type="ECO:0000313" key="3">
    <source>
        <dbReference type="Proteomes" id="UP000266841"/>
    </source>
</evidence>
<dbReference type="eggNOG" id="ENOG502SADV">
    <property type="taxonomic scope" value="Eukaryota"/>
</dbReference>
<sequence length="124" mass="13784">AAELGSTKALFNLGAAYYEGDDIQQDEAKAAEFFTKAAMQGHVLSRHNLGCIEGDKGNHDRAVRHFLISAKMGDIDSVENIRKAFIRGVATKEQYAEALKGYQDAVEEMKSHDRDEAKRIRNGR</sequence>
<dbReference type="AlphaFoldDB" id="K0R8G2"/>
<protein>
    <recommendedName>
        <fullName evidence="4">Sel1 repeat family protein</fullName>
    </recommendedName>
</protein>
<evidence type="ECO:0000313" key="2">
    <source>
        <dbReference type="EMBL" id="EJK48429.1"/>
    </source>
</evidence>
<dbReference type="Gene3D" id="1.25.40.10">
    <property type="entry name" value="Tetratricopeptide repeat domain"/>
    <property type="match status" value="1"/>
</dbReference>
<comment type="caution">
    <text evidence="2">The sequence shown here is derived from an EMBL/GenBank/DDBJ whole genome shotgun (WGS) entry which is preliminary data.</text>
</comment>
<reference evidence="2 3" key="1">
    <citation type="journal article" date="2012" name="Genome Biol.">
        <title>Genome and low-iron response of an oceanic diatom adapted to chronic iron limitation.</title>
        <authorList>
            <person name="Lommer M."/>
            <person name="Specht M."/>
            <person name="Roy A.S."/>
            <person name="Kraemer L."/>
            <person name="Andreson R."/>
            <person name="Gutowska M.A."/>
            <person name="Wolf J."/>
            <person name="Bergner S.V."/>
            <person name="Schilhabel M.B."/>
            <person name="Klostermeier U.C."/>
            <person name="Beiko R.G."/>
            <person name="Rosenstiel P."/>
            <person name="Hippler M."/>
            <person name="Laroche J."/>
        </authorList>
    </citation>
    <scope>NUCLEOTIDE SEQUENCE [LARGE SCALE GENOMIC DNA]</scope>
    <source>
        <strain evidence="2 3">CCMP1005</strain>
    </source>
</reference>
<keyword evidence="3" id="KW-1185">Reference proteome</keyword>
<dbReference type="SUPFAM" id="SSF81901">
    <property type="entry name" value="HCP-like"/>
    <property type="match status" value="1"/>
</dbReference>